<proteinExistence type="predicted"/>
<accession>A0A840ZN25</accession>
<dbReference type="EMBL" id="JACHOP010000011">
    <property type="protein sequence ID" value="MBB5758173.1"/>
    <property type="molecule type" value="Genomic_DNA"/>
</dbReference>
<dbReference type="InterPro" id="IPR000182">
    <property type="entry name" value="GNAT_dom"/>
</dbReference>
<dbReference type="GO" id="GO:0016747">
    <property type="term" value="F:acyltransferase activity, transferring groups other than amino-acyl groups"/>
    <property type="evidence" value="ECO:0007669"/>
    <property type="project" value="InterPro"/>
</dbReference>
<name>A0A840ZN25_9HYPH</name>
<keyword evidence="3" id="KW-1185">Reference proteome</keyword>
<dbReference type="AlphaFoldDB" id="A0A840ZN25"/>
<dbReference type="Proteomes" id="UP000583454">
    <property type="component" value="Unassembled WGS sequence"/>
</dbReference>
<dbReference type="Gene3D" id="3.40.630.30">
    <property type="match status" value="1"/>
</dbReference>
<keyword evidence="2" id="KW-0808">Transferase</keyword>
<organism evidence="2 3">
    <name type="scientific">Methylorubrum rhodinum</name>
    <dbReference type="NCBI Taxonomy" id="29428"/>
    <lineage>
        <taxon>Bacteria</taxon>
        <taxon>Pseudomonadati</taxon>
        <taxon>Pseudomonadota</taxon>
        <taxon>Alphaproteobacteria</taxon>
        <taxon>Hyphomicrobiales</taxon>
        <taxon>Methylobacteriaceae</taxon>
        <taxon>Methylorubrum</taxon>
    </lineage>
</organism>
<evidence type="ECO:0000313" key="2">
    <source>
        <dbReference type="EMBL" id="MBB5758173.1"/>
    </source>
</evidence>
<dbReference type="Pfam" id="PF00583">
    <property type="entry name" value="Acetyltransf_1"/>
    <property type="match status" value="1"/>
</dbReference>
<dbReference type="InterPro" id="IPR016181">
    <property type="entry name" value="Acyl_CoA_acyltransferase"/>
</dbReference>
<evidence type="ECO:0000259" key="1">
    <source>
        <dbReference type="PROSITE" id="PS51186"/>
    </source>
</evidence>
<feature type="domain" description="N-acetyltransferase" evidence="1">
    <location>
        <begin position="31"/>
        <end position="178"/>
    </location>
</feature>
<evidence type="ECO:0000313" key="3">
    <source>
        <dbReference type="Proteomes" id="UP000583454"/>
    </source>
</evidence>
<dbReference type="SUPFAM" id="SSF55729">
    <property type="entry name" value="Acyl-CoA N-acyltransferases (Nat)"/>
    <property type="match status" value="1"/>
</dbReference>
<dbReference type="CDD" id="cd04301">
    <property type="entry name" value="NAT_SF"/>
    <property type="match status" value="1"/>
</dbReference>
<reference evidence="2 3" key="1">
    <citation type="submission" date="2020-08" db="EMBL/GenBank/DDBJ databases">
        <title>Genomic Encyclopedia of Type Strains, Phase IV (KMG-IV): sequencing the most valuable type-strain genomes for metagenomic binning, comparative biology and taxonomic classification.</title>
        <authorList>
            <person name="Goeker M."/>
        </authorList>
    </citation>
    <scope>NUCLEOTIDE SEQUENCE [LARGE SCALE GENOMIC DNA]</scope>
    <source>
        <strain evidence="2 3">DSM 2163</strain>
    </source>
</reference>
<protein>
    <submittedName>
        <fullName evidence="2">GNAT superfamily N-acetyltransferase</fullName>
    </submittedName>
</protein>
<dbReference type="RefSeq" id="WP_183570362.1">
    <property type="nucleotide sequence ID" value="NZ_JACHOP010000011.1"/>
</dbReference>
<gene>
    <name evidence="2" type="ORF">HNR00_002891</name>
</gene>
<sequence>MPSIEPSTDLPSGPPPVMGALCRRLWPGDAVAVREHFLRLDREARASRFMAALGDAAVAAHAERAMRTPGLMFGVFVDGVLRGLGELRPHGPNGGVGRLGSRAEGALTVERGFRRAGHGGLLLERLAEAARNRGVRELHLRCLPVNGAMRRLACRLGAEVRLRDGESEAALRLTRPTALSLWREGMEGWLDLGLAAAASPPSLPRAA</sequence>
<dbReference type="PROSITE" id="PS51186">
    <property type="entry name" value="GNAT"/>
    <property type="match status" value="1"/>
</dbReference>
<comment type="caution">
    <text evidence="2">The sequence shown here is derived from an EMBL/GenBank/DDBJ whole genome shotgun (WGS) entry which is preliminary data.</text>
</comment>